<dbReference type="GO" id="GO:0033850">
    <property type="term" value="F:Z-farnesyl diphosphate synthase activity"/>
    <property type="evidence" value="ECO:0007669"/>
    <property type="project" value="TreeGrafter"/>
</dbReference>
<dbReference type="OrthoDB" id="4191603at2"/>
<feature type="binding site" evidence="4">
    <location>
        <begin position="215"/>
        <end position="217"/>
    </location>
    <ligand>
        <name>substrate</name>
    </ligand>
</feature>
<evidence type="ECO:0000256" key="1">
    <source>
        <dbReference type="ARBA" id="ARBA00022679"/>
    </source>
</evidence>
<feature type="binding site" evidence="4">
    <location>
        <position position="58"/>
    </location>
    <ligand>
        <name>substrate</name>
    </ligand>
</feature>
<dbReference type="SUPFAM" id="SSF64005">
    <property type="entry name" value="Undecaprenyl diphosphate synthase"/>
    <property type="match status" value="1"/>
</dbReference>
<proteinExistence type="inferred from homology"/>
<dbReference type="EC" id="2.5.1.-" evidence="4"/>
<evidence type="ECO:0000256" key="3">
    <source>
        <dbReference type="ARBA" id="ARBA00022842"/>
    </source>
</evidence>
<dbReference type="InterPro" id="IPR036424">
    <property type="entry name" value="UPP_synth-like_sf"/>
</dbReference>
<dbReference type="GO" id="GO:0000287">
    <property type="term" value="F:magnesium ion binding"/>
    <property type="evidence" value="ECO:0007669"/>
    <property type="project" value="UniProtKB-UniRule"/>
</dbReference>
<feature type="binding site" evidence="4">
    <location>
        <position position="41"/>
    </location>
    <ligand>
        <name>Mg(2+)</name>
        <dbReference type="ChEBI" id="CHEBI:18420"/>
    </ligand>
</feature>
<feature type="binding site" evidence="4">
    <location>
        <position position="46"/>
    </location>
    <ligand>
        <name>substrate</name>
    </ligand>
</feature>
<dbReference type="InterPro" id="IPR018520">
    <property type="entry name" value="UPP_synth-like_CS"/>
</dbReference>
<comment type="subunit">
    <text evidence="4">Homodimer.</text>
</comment>
<evidence type="ECO:0000256" key="4">
    <source>
        <dbReference type="HAMAP-Rule" id="MF_01139"/>
    </source>
</evidence>
<dbReference type="PANTHER" id="PTHR10291:SF0">
    <property type="entry name" value="DEHYDRODOLICHYL DIPHOSPHATE SYNTHASE 2"/>
    <property type="match status" value="1"/>
</dbReference>
<comment type="cofactor">
    <cofactor evidence="4">
        <name>Mg(2+)</name>
        <dbReference type="ChEBI" id="CHEBI:18420"/>
    </cofactor>
    <text evidence="4">Binds 2 magnesium ions per subunit.</text>
</comment>
<reference evidence="7" key="1">
    <citation type="submission" date="2018-07" db="EMBL/GenBank/DDBJ databases">
        <authorList>
            <person name="Zhao J."/>
        </authorList>
    </citation>
    <scope>NUCLEOTIDE SEQUENCE [LARGE SCALE GENOMIC DNA]</scope>
    <source>
        <strain evidence="7">GSSD-12</strain>
    </source>
</reference>
<keyword evidence="3 4" id="KW-0460">Magnesium</keyword>
<feature type="binding site" evidence="4">
    <location>
        <position position="228"/>
    </location>
    <ligand>
        <name>Mg(2+)</name>
        <dbReference type="ChEBI" id="CHEBI:18420"/>
    </ligand>
</feature>
<feature type="binding site" evidence="4">
    <location>
        <position position="92"/>
    </location>
    <ligand>
        <name>substrate</name>
    </ligand>
</feature>
<dbReference type="HAMAP" id="MF_01139">
    <property type="entry name" value="ISPT"/>
    <property type="match status" value="1"/>
</dbReference>
<evidence type="ECO:0000313" key="7">
    <source>
        <dbReference type="Proteomes" id="UP000253868"/>
    </source>
</evidence>
<feature type="region of interest" description="Disordered" evidence="5">
    <location>
        <begin position="1"/>
        <end position="22"/>
    </location>
</feature>
<evidence type="ECO:0000256" key="2">
    <source>
        <dbReference type="ARBA" id="ARBA00022723"/>
    </source>
</evidence>
<dbReference type="Pfam" id="PF01255">
    <property type="entry name" value="Prenyltransf"/>
    <property type="match status" value="1"/>
</dbReference>
<dbReference type="GO" id="GO:0016094">
    <property type="term" value="P:polyprenol biosynthetic process"/>
    <property type="evidence" value="ECO:0007669"/>
    <property type="project" value="TreeGrafter"/>
</dbReference>
<dbReference type="PROSITE" id="PS01066">
    <property type="entry name" value="UPP_SYNTHASE"/>
    <property type="match status" value="1"/>
</dbReference>
<dbReference type="GO" id="GO:0005829">
    <property type="term" value="C:cytosol"/>
    <property type="evidence" value="ECO:0007669"/>
    <property type="project" value="TreeGrafter"/>
</dbReference>
<dbReference type="GO" id="GO:0030145">
    <property type="term" value="F:manganese ion binding"/>
    <property type="evidence" value="ECO:0007669"/>
    <property type="project" value="TreeGrafter"/>
</dbReference>
<evidence type="ECO:0000256" key="5">
    <source>
        <dbReference type="SAM" id="MobiDB-lite"/>
    </source>
</evidence>
<dbReference type="EMBL" id="CP031194">
    <property type="protein sequence ID" value="AXG83118.1"/>
    <property type="molecule type" value="Genomic_DNA"/>
</dbReference>
<accession>A0A345I2E4</accession>
<dbReference type="NCBIfam" id="TIGR00055">
    <property type="entry name" value="uppS"/>
    <property type="match status" value="1"/>
</dbReference>
<gene>
    <name evidence="6" type="primary">uppS</name>
    <name evidence="6" type="ORF">DVK44_35375</name>
</gene>
<dbReference type="AlphaFoldDB" id="A0A345I2E4"/>
<name>A0A345I2E4_9ACTN</name>
<dbReference type="KEGG" id="spad:DVK44_35375"/>
<comment type="similarity">
    <text evidence="4">Belongs to the UPP synthase family.</text>
</comment>
<dbReference type="GO" id="GO:0005886">
    <property type="term" value="C:plasma membrane"/>
    <property type="evidence" value="ECO:0007669"/>
    <property type="project" value="TreeGrafter"/>
</dbReference>
<sequence length="261" mass="28698">MVPSVPTAPQERSGPALPCPGGAPPAIPVGRLPGHVAVVLDGNGRWAAGRGLPRTEGHRAGAGAVLDTVDGALQLGLRHLSLFAFSTENWRRDEKEVGEVLRLIGAFVADHGERLDRQGVRVSWSGGRGRMGARLLGHLDAIAARTADNTRLELTIWLNYGARDELWRAARELARESVAGRVDPAEIDARTFARYLYRPDLPDVDLFIRTSGEQRLSNFLLWQSAYAELLFTETLWPDFGHRDLWAAAVAYSERDRRFGGC</sequence>
<feature type="active site" evidence="4">
    <location>
        <position position="41"/>
    </location>
</feature>
<organism evidence="6 7">
    <name type="scientific">Streptomyces paludis</name>
    <dbReference type="NCBI Taxonomy" id="2282738"/>
    <lineage>
        <taxon>Bacteria</taxon>
        <taxon>Bacillati</taxon>
        <taxon>Actinomycetota</taxon>
        <taxon>Actinomycetes</taxon>
        <taxon>Kitasatosporales</taxon>
        <taxon>Streptomycetaceae</taxon>
        <taxon>Streptomyces</taxon>
    </lineage>
</organism>
<dbReference type="PANTHER" id="PTHR10291">
    <property type="entry name" value="DEHYDRODOLICHYL DIPHOSPHATE SYNTHASE FAMILY MEMBER"/>
    <property type="match status" value="1"/>
</dbReference>
<dbReference type="CDD" id="cd00475">
    <property type="entry name" value="Cis_IPPS"/>
    <property type="match status" value="1"/>
</dbReference>
<feature type="binding site" evidence="4">
    <location>
        <position position="90"/>
    </location>
    <ligand>
        <name>substrate</name>
    </ligand>
</feature>
<dbReference type="InterPro" id="IPR001441">
    <property type="entry name" value="UPP_synth-like"/>
</dbReference>
<feature type="binding site" evidence="4">
    <location>
        <begin position="86"/>
        <end position="88"/>
    </location>
    <ligand>
        <name>substrate</name>
    </ligand>
</feature>
<keyword evidence="7" id="KW-1185">Reference proteome</keyword>
<comment type="function">
    <text evidence="4">Catalyzes the condensation of isopentenyl diphosphate (IPP) with allylic pyrophosphates generating different type of terpenoids.</text>
</comment>
<feature type="active site" description="Proton acceptor" evidence="4">
    <location>
        <position position="89"/>
    </location>
</feature>
<evidence type="ECO:0000313" key="6">
    <source>
        <dbReference type="EMBL" id="AXG83118.1"/>
    </source>
</evidence>
<keyword evidence="2 4" id="KW-0479">Metal-binding</keyword>
<dbReference type="Proteomes" id="UP000253868">
    <property type="component" value="Chromosome"/>
</dbReference>
<feature type="binding site" evidence="4">
    <location>
        <begin position="42"/>
        <end position="45"/>
    </location>
    <ligand>
        <name>substrate</name>
    </ligand>
</feature>
<dbReference type="Gene3D" id="3.40.1180.10">
    <property type="entry name" value="Decaprenyl diphosphate synthase-like"/>
    <property type="match status" value="1"/>
</dbReference>
<feature type="binding site" evidence="4">
    <location>
        <position position="209"/>
    </location>
    <ligand>
        <name>substrate</name>
    </ligand>
</feature>
<feature type="binding site" evidence="4">
    <location>
        <position position="54"/>
    </location>
    <ligand>
        <name>substrate</name>
    </ligand>
</feature>
<protein>
    <recommendedName>
        <fullName evidence="4">Isoprenyl transferase</fullName>
        <ecNumber evidence="4">2.5.1.-</ecNumber>
    </recommendedName>
</protein>
<dbReference type="GO" id="GO:0008834">
    <property type="term" value="F:ditrans,polycis-undecaprenyl-diphosphate synthase [(2E,6E)-farnesyl-diphosphate specific] activity"/>
    <property type="evidence" value="ECO:0007669"/>
    <property type="project" value="TreeGrafter"/>
</dbReference>
<keyword evidence="1 4" id="KW-0808">Transferase</keyword>